<accession>A0A2A6ECQ0</accession>
<organism evidence="1 2">
    <name type="scientific">Prevotella intermedia</name>
    <dbReference type="NCBI Taxonomy" id="28131"/>
    <lineage>
        <taxon>Bacteria</taxon>
        <taxon>Pseudomonadati</taxon>
        <taxon>Bacteroidota</taxon>
        <taxon>Bacteroidia</taxon>
        <taxon>Bacteroidales</taxon>
        <taxon>Prevotellaceae</taxon>
        <taxon>Prevotella</taxon>
    </lineage>
</organism>
<dbReference type="RefSeq" id="WP_144009890.1">
    <property type="nucleotide sequence ID" value="NZ_NSLY01000097.1"/>
</dbReference>
<protein>
    <submittedName>
        <fullName evidence="1">Uncharacterized protein</fullName>
    </submittedName>
</protein>
<reference evidence="1 2" key="1">
    <citation type="submission" date="2017-09" db="EMBL/GenBank/DDBJ databases">
        <title>Phase variable restriction modification systems are present in the genome sequences of periodontal pathogens Prevotella intermedia, Tannerella forsythia and Porphyromonas gingivalis.</title>
        <authorList>
            <person name="Haigh R.D."/>
            <person name="Crawford L."/>
            <person name="Ralph J."/>
            <person name="Wanford J."/>
            <person name="Vartoukian S.R."/>
            <person name="Hijazib K."/>
            <person name="Wade W."/>
            <person name="Oggioni M.R."/>
        </authorList>
    </citation>
    <scope>NUCLEOTIDE SEQUENCE [LARGE SCALE GENOMIC DNA]</scope>
    <source>
        <strain evidence="1 2">WW2834</strain>
    </source>
</reference>
<evidence type="ECO:0000313" key="1">
    <source>
        <dbReference type="EMBL" id="PDP56242.1"/>
    </source>
</evidence>
<sequence>MENAVLERNYNEIISYIGKYENNVSKTNAKEVIDSFKEEWVNSIDYMFRGKDIGKKYGEALIVYSAGVFELETLSTDEVELLSERIKFFDEKESARYQLGIKTTLFINHTLCWHRLGDKYKKNIIDSIKK</sequence>
<feature type="non-terminal residue" evidence="1">
    <location>
        <position position="130"/>
    </location>
</feature>
<dbReference type="Proteomes" id="UP000219058">
    <property type="component" value="Unassembled WGS sequence"/>
</dbReference>
<dbReference type="AlphaFoldDB" id="A0A2A6ECQ0"/>
<proteinExistence type="predicted"/>
<evidence type="ECO:0000313" key="2">
    <source>
        <dbReference type="Proteomes" id="UP000219058"/>
    </source>
</evidence>
<name>A0A2A6ECQ0_PREIN</name>
<comment type="caution">
    <text evidence="1">The sequence shown here is derived from an EMBL/GenBank/DDBJ whole genome shotgun (WGS) entry which is preliminary data.</text>
</comment>
<dbReference type="EMBL" id="NSLY01000097">
    <property type="protein sequence ID" value="PDP56242.1"/>
    <property type="molecule type" value="Genomic_DNA"/>
</dbReference>
<gene>
    <name evidence="1" type="ORF">CLI71_12625</name>
</gene>